<feature type="transmembrane region" description="Helical" evidence="11">
    <location>
        <begin position="237"/>
        <end position="258"/>
    </location>
</feature>
<keyword evidence="8" id="KW-0333">Golgi apparatus</keyword>
<evidence type="ECO:0000256" key="10">
    <source>
        <dbReference type="SAM" id="MobiDB-lite"/>
    </source>
</evidence>
<organism evidence="13 14">
    <name type="scientific">Dentipellis fragilis</name>
    <dbReference type="NCBI Taxonomy" id="205917"/>
    <lineage>
        <taxon>Eukaryota</taxon>
        <taxon>Fungi</taxon>
        <taxon>Dikarya</taxon>
        <taxon>Basidiomycota</taxon>
        <taxon>Agaricomycotina</taxon>
        <taxon>Agaricomycetes</taxon>
        <taxon>Russulales</taxon>
        <taxon>Hericiaceae</taxon>
        <taxon>Dentipellis</taxon>
    </lineage>
</organism>
<accession>A0A4Y9ZDH7</accession>
<dbReference type="AlphaFoldDB" id="A0A4Y9ZDH7"/>
<protein>
    <recommendedName>
        <fullName evidence="4">Golgi apparatus membrane protein TVP38</fullName>
    </recommendedName>
    <alternativeName>
        <fullName evidence="5">Golgi apparatus membrane protein tvp38</fullName>
    </alternativeName>
</protein>
<evidence type="ECO:0000313" key="14">
    <source>
        <dbReference type="Proteomes" id="UP000298327"/>
    </source>
</evidence>
<feature type="domain" description="VTT" evidence="12">
    <location>
        <begin position="219"/>
        <end position="333"/>
    </location>
</feature>
<evidence type="ECO:0000256" key="5">
    <source>
        <dbReference type="ARBA" id="ARBA00020673"/>
    </source>
</evidence>
<evidence type="ECO:0000313" key="13">
    <source>
        <dbReference type="EMBL" id="TFY72514.1"/>
    </source>
</evidence>
<proteinExistence type="inferred from homology"/>
<dbReference type="STRING" id="205917.A0A4Y9ZDH7"/>
<sequence>MEPRTNLSRRPPHCGEGSRTHAARAPISTTTTAFPQPQPPVRYVDVSLVNEKVDIHEIPLDTLPQPKEEVDHQLSPRPRTPSRQSSLPSHRSSSRSPSACRHTPSIPCSASTPYPAAPSPSLFASPQPSLHSNYTHAPRRLRFYALIRPWIPLLLYLSTSLGFLIAIAFWKTEVFTALDELSAWLKDDAHFGFGVLFCLIFLTTFPNDTPAAIAPLPMYSTLIVLSGYTFGAWAGAALSYCAALSGAVVVFLLSRYLFRDAIARCLASAASVKQVVRAIEKRPKLLFCIRLAPYPYNVMNCLLAASPTLTLKTYIACTALSLFKLIIHTTLGSSIHSFARYHLKTGADADSATAGTDEEDESPLRYYSTIGGIVLCVAIFVYISYVARKAVTGQLEDDDALPSHTDEEATAFLSSSEDMDEEENADAGVDVDVDVEARAASPMAEMPFRAASVAVPMGRAWSPSPSRGRDRDA</sequence>
<comment type="subcellular location">
    <subcellularLocation>
        <location evidence="2">Golgi apparatus membrane</location>
        <topology evidence="2">Multi-pass membrane protein</topology>
    </subcellularLocation>
</comment>
<dbReference type="GO" id="GO:0000139">
    <property type="term" value="C:Golgi membrane"/>
    <property type="evidence" value="ECO:0007669"/>
    <property type="project" value="UniProtKB-SubCell"/>
</dbReference>
<keyword evidence="9 11" id="KW-0472">Membrane</keyword>
<dbReference type="GO" id="GO:0000022">
    <property type="term" value="P:mitotic spindle elongation"/>
    <property type="evidence" value="ECO:0007669"/>
    <property type="project" value="TreeGrafter"/>
</dbReference>
<dbReference type="GO" id="GO:0016192">
    <property type="term" value="P:vesicle-mediated transport"/>
    <property type="evidence" value="ECO:0007669"/>
    <property type="project" value="TreeGrafter"/>
</dbReference>
<feature type="transmembrane region" description="Helical" evidence="11">
    <location>
        <begin position="212"/>
        <end position="231"/>
    </location>
</feature>
<dbReference type="InterPro" id="IPR032816">
    <property type="entry name" value="VTT_dom"/>
</dbReference>
<reference evidence="13 14" key="1">
    <citation type="submission" date="2019-02" db="EMBL/GenBank/DDBJ databases">
        <title>Genome sequencing of the rare red list fungi Dentipellis fragilis.</title>
        <authorList>
            <person name="Buettner E."/>
            <person name="Kellner H."/>
        </authorList>
    </citation>
    <scope>NUCLEOTIDE SEQUENCE [LARGE SCALE GENOMIC DNA]</scope>
    <source>
        <strain evidence="13 14">DSM 105465</strain>
    </source>
</reference>
<dbReference type="EMBL" id="SEOQ01000013">
    <property type="protein sequence ID" value="TFY72514.1"/>
    <property type="molecule type" value="Genomic_DNA"/>
</dbReference>
<feature type="transmembrane region" description="Helical" evidence="11">
    <location>
        <begin position="309"/>
        <end position="327"/>
    </location>
</feature>
<feature type="transmembrane region" description="Helical" evidence="11">
    <location>
        <begin position="366"/>
        <end position="387"/>
    </location>
</feature>
<feature type="compositionally biased region" description="Low complexity" evidence="10">
    <location>
        <begin position="75"/>
        <end position="98"/>
    </location>
</feature>
<feature type="region of interest" description="Disordered" evidence="10">
    <location>
        <begin position="59"/>
        <end position="106"/>
    </location>
</feature>
<evidence type="ECO:0000256" key="9">
    <source>
        <dbReference type="ARBA" id="ARBA00023136"/>
    </source>
</evidence>
<dbReference type="Pfam" id="PF09335">
    <property type="entry name" value="VTT_dom"/>
    <property type="match status" value="1"/>
</dbReference>
<comment type="function">
    <text evidence="1">Golgi membrane protein involved in vesicular trafficking and spindle migration.</text>
</comment>
<evidence type="ECO:0000256" key="8">
    <source>
        <dbReference type="ARBA" id="ARBA00023034"/>
    </source>
</evidence>
<evidence type="ECO:0000256" key="3">
    <source>
        <dbReference type="ARBA" id="ARBA00008640"/>
    </source>
</evidence>
<feature type="region of interest" description="Disordered" evidence="10">
    <location>
        <begin position="1"/>
        <end position="40"/>
    </location>
</feature>
<feature type="transmembrane region" description="Helical" evidence="11">
    <location>
        <begin position="150"/>
        <end position="169"/>
    </location>
</feature>
<dbReference type="PANTHER" id="PTHR47549:SF3">
    <property type="entry name" value="GOLGI APPARATUS MEMBRANE PROTEIN TVP38"/>
    <property type="match status" value="1"/>
</dbReference>
<evidence type="ECO:0000256" key="6">
    <source>
        <dbReference type="ARBA" id="ARBA00022692"/>
    </source>
</evidence>
<evidence type="ECO:0000256" key="7">
    <source>
        <dbReference type="ARBA" id="ARBA00022989"/>
    </source>
</evidence>
<keyword evidence="7 11" id="KW-1133">Transmembrane helix</keyword>
<dbReference type="InterPro" id="IPR051076">
    <property type="entry name" value="Golgi_membrane_TVP38/TMEM64"/>
</dbReference>
<comment type="caution">
    <text evidence="13">The sequence shown here is derived from an EMBL/GenBank/DDBJ whole genome shotgun (WGS) entry which is preliminary data.</text>
</comment>
<feature type="compositionally biased region" description="Acidic residues" evidence="10">
    <location>
        <begin position="417"/>
        <end position="431"/>
    </location>
</feature>
<evidence type="ECO:0000256" key="2">
    <source>
        <dbReference type="ARBA" id="ARBA00004653"/>
    </source>
</evidence>
<evidence type="ECO:0000256" key="11">
    <source>
        <dbReference type="SAM" id="Phobius"/>
    </source>
</evidence>
<dbReference type="PANTHER" id="PTHR47549">
    <property type="entry name" value="GOLGI APPARATUS MEMBRANE PROTEIN TVP38-RELATED"/>
    <property type="match status" value="1"/>
</dbReference>
<dbReference type="OrthoDB" id="166803at2759"/>
<feature type="transmembrane region" description="Helical" evidence="11">
    <location>
        <begin position="189"/>
        <end position="205"/>
    </location>
</feature>
<evidence type="ECO:0000256" key="1">
    <source>
        <dbReference type="ARBA" id="ARBA00002978"/>
    </source>
</evidence>
<dbReference type="Proteomes" id="UP000298327">
    <property type="component" value="Unassembled WGS sequence"/>
</dbReference>
<evidence type="ECO:0000259" key="12">
    <source>
        <dbReference type="Pfam" id="PF09335"/>
    </source>
</evidence>
<gene>
    <name evidence="13" type="ORF">EVG20_g525</name>
</gene>
<keyword evidence="14" id="KW-1185">Reference proteome</keyword>
<feature type="region of interest" description="Disordered" evidence="10">
    <location>
        <begin position="411"/>
        <end position="431"/>
    </location>
</feature>
<comment type="similarity">
    <text evidence="3">Belongs to the TVP38/TMEM64 family.</text>
</comment>
<evidence type="ECO:0000256" key="4">
    <source>
        <dbReference type="ARBA" id="ARBA00013533"/>
    </source>
</evidence>
<keyword evidence="6 11" id="KW-0812">Transmembrane</keyword>
<name>A0A4Y9ZDH7_9AGAM</name>